<proteinExistence type="predicted"/>
<comment type="caution">
    <text evidence="2">The sequence shown here is derived from an EMBL/GenBank/DDBJ whole genome shotgun (WGS) entry which is preliminary data.</text>
</comment>
<feature type="compositionally biased region" description="Basic and acidic residues" evidence="1">
    <location>
        <begin position="63"/>
        <end position="72"/>
    </location>
</feature>
<accession>A0ABT7PKE0</accession>
<protein>
    <submittedName>
        <fullName evidence="2">Uncharacterized protein</fullName>
    </submittedName>
</protein>
<dbReference type="EMBL" id="JASZZN010000009">
    <property type="protein sequence ID" value="MDM4016651.1"/>
    <property type="molecule type" value="Genomic_DNA"/>
</dbReference>
<sequence>MVALIGCRGRAQDDYYRQKLTNQIRVLEDQLYDADYQNRVLRDKLEQSRSPAPPVSLGADELPPEHSFDTERHRRVPEPVPDYDVMDLDSPTADDPPASDRPSDNSDLRTTDPPRSSPALPMPPVETPQSTQPLQDPDPIAVPEEDAVPLSPLDDSGKAPADENTAPDSGLGMPLENVPVPVPDADPNAVPNESGSLPPPTSPREQLLPPTPDQLPDDQIIPGDPKPPSEDPSAPGKIVLPPTIKTMSYETDETVSIAIPDRLELHPQLSGVHQTDQEDGVDGLYLVVTAVDRAGNVLSLDDYEIDAELNVVVIDPLDDSSDPRIGRWDFTPAEVRELVKATPIDGFHLPIAWQDRIPECEEVLVHVRLKAADEEMRCQGRVSLHKTVAVSQWLPR</sequence>
<keyword evidence="3" id="KW-1185">Reference proteome</keyword>
<feature type="region of interest" description="Disordered" evidence="1">
    <location>
        <begin position="43"/>
        <end position="236"/>
    </location>
</feature>
<organism evidence="2 3">
    <name type="scientific">Roseiconus lacunae</name>
    <dbReference type="NCBI Taxonomy" id="2605694"/>
    <lineage>
        <taxon>Bacteria</taxon>
        <taxon>Pseudomonadati</taxon>
        <taxon>Planctomycetota</taxon>
        <taxon>Planctomycetia</taxon>
        <taxon>Pirellulales</taxon>
        <taxon>Pirellulaceae</taxon>
        <taxon>Roseiconus</taxon>
    </lineage>
</organism>
<feature type="compositionally biased region" description="Basic and acidic residues" evidence="1">
    <location>
        <begin position="101"/>
        <end position="112"/>
    </location>
</feature>
<dbReference type="Proteomes" id="UP001239462">
    <property type="component" value="Unassembled WGS sequence"/>
</dbReference>
<reference evidence="2 3" key="1">
    <citation type="submission" date="2023-06" db="EMBL/GenBank/DDBJ databases">
        <title>Roseiconus lacunae JC819 isolated from Gulf of Mannar region, Tamil Nadu.</title>
        <authorList>
            <person name="Pk S."/>
            <person name="Ch S."/>
            <person name="Ch V.R."/>
        </authorList>
    </citation>
    <scope>NUCLEOTIDE SEQUENCE [LARGE SCALE GENOMIC DNA]</scope>
    <source>
        <strain evidence="2 3">JC819</strain>
    </source>
</reference>
<evidence type="ECO:0000313" key="3">
    <source>
        <dbReference type="Proteomes" id="UP001239462"/>
    </source>
</evidence>
<evidence type="ECO:0000256" key="1">
    <source>
        <dbReference type="SAM" id="MobiDB-lite"/>
    </source>
</evidence>
<dbReference type="RefSeq" id="WP_289164291.1">
    <property type="nucleotide sequence ID" value="NZ_JASZZN010000009.1"/>
</dbReference>
<name>A0ABT7PKE0_9BACT</name>
<feature type="compositionally biased region" description="Low complexity" evidence="1">
    <location>
        <begin position="177"/>
        <end position="192"/>
    </location>
</feature>
<evidence type="ECO:0000313" key="2">
    <source>
        <dbReference type="EMBL" id="MDM4016651.1"/>
    </source>
</evidence>
<gene>
    <name evidence="2" type="ORF">QTN89_14490</name>
</gene>